<reference evidence="9 10" key="1">
    <citation type="submission" date="2023-12" db="EMBL/GenBank/DDBJ databases">
        <title>A high-quality genome assembly for Dillenia turbinata (Dilleniales).</title>
        <authorList>
            <person name="Chanderbali A."/>
        </authorList>
    </citation>
    <scope>NUCLEOTIDE SEQUENCE [LARGE SCALE GENOMIC DNA]</scope>
    <source>
        <strain evidence="9">LSX21</strain>
        <tissue evidence="9">Leaf</tissue>
    </source>
</reference>
<feature type="non-terminal residue" evidence="9">
    <location>
        <position position="484"/>
    </location>
</feature>
<feature type="transmembrane region" description="Helical" evidence="7">
    <location>
        <begin position="390"/>
        <end position="407"/>
    </location>
</feature>
<feature type="transmembrane region" description="Helical" evidence="7">
    <location>
        <begin position="33"/>
        <end position="56"/>
    </location>
</feature>
<keyword evidence="3 7" id="KW-0812">Transmembrane</keyword>
<evidence type="ECO:0000256" key="4">
    <source>
        <dbReference type="ARBA" id="ARBA00022970"/>
    </source>
</evidence>
<evidence type="ECO:0000256" key="2">
    <source>
        <dbReference type="ARBA" id="ARBA00022448"/>
    </source>
</evidence>
<dbReference type="AlphaFoldDB" id="A0AAN8W4I9"/>
<protein>
    <submittedName>
        <fullName evidence="9">Amino acid transporter, transmembrane domain</fullName>
    </submittedName>
</protein>
<evidence type="ECO:0000259" key="8">
    <source>
        <dbReference type="Pfam" id="PF01490"/>
    </source>
</evidence>
<feature type="transmembrane region" description="Helical" evidence="7">
    <location>
        <begin position="328"/>
        <end position="347"/>
    </location>
</feature>
<feature type="domain" description="Amino acid transporter transmembrane" evidence="8">
    <location>
        <begin position="2"/>
        <end position="237"/>
    </location>
</feature>
<feature type="transmembrane region" description="Helical" evidence="7">
    <location>
        <begin position="211"/>
        <end position="232"/>
    </location>
</feature>
<dbReference type="Pfam" id="PF01490">
    <property type="entry name" value="Aa_trans"/>
    <property type="match status" value="2"/>
</dbReference>
<keyword evidence="10" id="KW-1185">Reference proteome</keyword>
<keyword evidence="5 7" id="KW-1133">Transmembrane helix</keyword>
<proteinExistence type="predicted"/>
<dbReference type="EMBL" id="JBAMMX010000002">
    <property type="protein sequence ID" value="KAK6945950.1"/>
    <property type="molecule type" value="Genomic_DNA"/>
</dbReference>
<sequence>MGTWLTASAHIITAVIGSGVLSLAWAVAQLGWIAGPTVIVMFALITWFASMLLAGCNKSPDPITGKRNYTYMDLVKANLGGVEVKLCGLAQYAYLIGASIGYTITSGINAVAVIRTNCFRKYGPNADCQRSGSLPLIIFGCIQLILSQTPNFHNLSFLSVIAAIMSFSYAFIGVALSIAKIASQYGEGGNHVRTSLSGVTVGVDVTSEEKIWRVFQALGNIAFAFGFSMVLVEIQANQLLARHYYLLALPGFPKGMGIGGGDRVYPRVNDTLKSGTSKKKAMQKATTVSIFVTTVFYVLCGTTGYAAFGNDAPGNLLTGFELDKLFWLVDFANVCVVVHLIGAYQVYSQPFFQFVEKKCADKWPESGLIKATYSIHIPMFGNCDVNFFQLVWRSIYVIVTTVVAVILPFFNDFLGLIGAIAFWPLTVFLPTQMHIKQTRIRTFSITWICFQILSLICLLITLLAFAASIQGIVVSFKAHNPVAS</sequence>
<evidence type="ECO:0000256" key="5">
    <source>
        <dbReference type="ARBA" id="ARBA00022989"/>
    </source>
</evidence>
<comment type="caution">
    <text evidence="9">The sequence shown here is derived from an EMBL/GenBank/DDBJ whole genome shotgun (WGS) entry which is preliminary data.</text>
</comment>
<evidence type="ECO:0000256" key="7">
    <source>
        <dbReference type="SAM" id="Phobius"/>
    </source>
</evidence>
<evidence type="ECO:0000256" key="6">
    <source>
        <dbReference type="ARBA" id="ARBA00023136"/>
    </source>
</evidence>
<dbReference type="PANTHER" id="PTHR48017">
    <property type="entry name" value="OS05G0424000 PROTEIN-RELATED"/>
    <property type="match status" value="1"/>
</dbReference>
<evidence type="ECO:0000256" key="3">
    <source>
        <dbReference type="ARBA" id="ARBA00022692"/>
    </source>
</evidence>
<keyword evidence="2" id="KW-0813">Transport</keyword>
<evidence type="ECO:0000313" key="10">
    <source>
        <dbReference type="Proteomes" id="UP001370490"/>
    </source>
</evidence>
<feature type="transmembrane region" description="Helical" evidence="7">
    <location>
        <begin position="7"/>
        <end position="27"/>
    </location>
</feature>
<organism evidence="9 10">
    <name type="scientific">Dillenia turbinata</name>
    <dbReference type="NCBI Taxonomy" id="194707"/>
    <lineage>
        <taxon>Eukaryota</taxon>
        <taxon>Viridiplantae</taxon>
        <taxon>Streptophyta</taxon>
        <taxon>Embryophyta</taxon>
        <taxon>Tracheophyta</taxon>
        <taxon>Spermatophyta</taxon>
        <taxon>Magnoliopsida</taxon>
        <taxon>eudicotyledons</taxon>
        <taxon>Gunneridae</taxon>
        <taxon>Pentapetalae</taxon>
        <taxon>Dilleniales</taxon>
        <taxon>Dilleniaceae</taxon>
        <taxon>Dillenia</taxon>
    </lineage>
</organism>
<feature type="domain" description="Amino acid transporter transmembrane" evidence="8">
    <location>
        <begin position="264"/>
        <end position="473"/>
    </location>
</feature>
<dbReference type="InterPro" id="IPR013057">
    <property type="entry name" value="AA_transpt_TM"/>
</dbReference>
<evidence type="ECO:0000256" key="1">
    <source>
        <dbReference type="ARBA" id="ARBA00004370"/>
    </source>
</evidence>
<comment type="subcellular location">
    <subcellularLocation>
        <location evidence="1">Membrane</location>
    </subcellularLocation>
</comment>
<name>A0AAN8W4I9_9MAGN</name>
<accession>A0AAN8W4I9</accession>
<keyword evidence="4" id="KW-0029">Amino-acid transport</keyword>
<dbReference type="GO" id="GO:0006865">
    <property type="term" value="P:amino acid transport"/>
    <property type="evidence" value="ECO:0007669"/>
    <property type="project" value="UniProtKB-KW"/>
</dbReference>
<dbReference type="GO" id="GO:0016020">
    <property type="term" value="C:membrane"/>
    <property type="evidence" value="ECO:0007669"/>
    <property type="project" value="UniProtKB-SubCell"/>
</dbReference>
<feature type="transmembrane region" description="Helical" evidence="7">
    <location>
        <begin position="413"/>
        <end position="431"/>
    </location>
</feature>
<dbReference type="Proteomes" id="UP001370490">
    <property type="component" value="Unassembled WGS sequence"/>
</dbReference>
<evidence type="ECO:0000313" key="9">
    <source>
        <dbReference type="EMBL" id="KAK6945950.1"/>
    </source>
</evidence>
<keyword evidence="6 7" id="KW-0472">Membrane</keyword>
<gene>
    <name evidence="9" type="ORF">RJ641_013494</name>
</gene>
<feature type="transmembrane region" description="Helical" evidence="7">
    <location>
        <begin position="288"/>
        <end position="308"/>
    </location>
</feature>
<feature type="transmembrane region" description="Helical" evidence="7">
    <location>
        <begin position="155"/>
        <end position="179"/>
    </location>
</feature>
<feature type="transmembrane region" description="Helical" evidence="7">
    <location>
        <begin position="443"/>
        <end position="467"/>
    </location>
</feature>